<feature type="transmembrane region" description="Helical" evidence="1">
    <location>
        <begin position="79"/>
        <end position="98"/>
    </location>
</feature>
<reference evidence="2" key="1">
    <citation type="submission" date="2020-05" db="UniProtKB">
        <authorList>
            <consortium name="EnsemblMetazoa"/>
        </authorList>
    </citation>
    <scope>IDENTIFICATION</scope>
    <source>
        <strain evidence="2">Aabys</strain>
    </source>
</reference>
<evidence type="ECO:0000313" key="4">
    <source>
        <dbReference type="RefSeq" id="XP_005183314.1"/>
    </source>
</evidence>
<dbReference type="AlphaFoldDB" id="A0A1I8MSR9"/>
<dbReference type="RefSeq" id="XP_005183314.1">
    <property type="nucleotide sequence ID" value="XM_005183257.3"/>
</dbReference>
<dbReference type="KEGG" id="mde:101894980"/>
<proteinExistence type="predicted"/>
<evidence type="ECO:0000313" key="3">
    <source>
        <dbReference type="Proteomes" id="UP001652621"/>
    </source>
</evidence>
<keyword evidence="1" id="KW-0472">Membrane</keyword>
<dbReference type="EnsemblMetazoa" id="MDOA008094-RA">
    <property type="protein sequence ID" value="MDOA008094-PA"/>
    <property type="gene ID" value="MDOA008094"/>
</dbReference>
<name>A0A1I8MSR9_MUSDO</name>
<reference evidence="4" key="2">
    <citation type="submission" date="2025-04" db="UniProtKB">
        <authorList>
            <consortium name="RefSeq"/>
        </authorList>
    </citation>
    <scope>IDENTIFICATION</scope>
    <source>
        <strain evidence="4">Aabys</strain>
    </source>
</reference>
<protein>
    <submittedName>
        <fullName evidence="4">Uncharacterized protein LOC101894980</fullName>
    </submittedName>
</protein>
<keyword evidence="1" id="KW-0812">Transmembrane</keyword>
<gene>
    <name evidence="2" type="primary">101894980</name>
    <name evidence="4" type="synonym">LOC101894980</name>
</gene>
<keyword evidence="1" id="KW-1133">Transmembrane helix</keyword>
<organism evidence="2">
    <name type="scientific">Musca domestica</name>
    <name type="common">House fly</name>
    <dbReference type="NCBI Taxonomy" id="7370"/>
    <lineage>
        <taxon>Eukaryota</taxon>
        <taxon>Metazoa</taxon>
        <taxon>Ecdysozoa</taxon>
        <taxon>Arthropoda</taxon>
        <taxon>Hexapoda</taxon>
        <taxon>Insecta</taxon>
        <taxon>Pterygota</taxon>
        <taxon>Neoptera</taxon>
        <taxon>Endopterygota</taxon>
        <taxon>Diptera</taxon>
        <taxon>Brachycera</taxon>
        <taxon>Muscomorpha</taxon>
        <taxon>Muscoidea</taxon>
        <taxon>Muscidae</taxon>
        <taxon>Musca</taxon>
    </lineage>
</organism>
<dbReference type="Proteomes" id="UP001652621">
    <property type="component" value="Unplaced"/>
</dbReference>
<evidence type="ECO:0000256" key="1">
    <source>
        <dbReference type="SAM" id="Phobius"/>
    </source>
</evidence>
<feature type="transmembrane region" description="Helical" evidence="1">
    <location>
        <begin position="118"/>
        <end position="136"/>
    </location>
</feature>
<dbReference type="VEuPathDB" id="VectorBase:MDOMA2_010279"/>
<dbReference type="VEuPathDB" id="VectorBase:MDOA008094"/>
<sequence length="156" mass="18023">MHNLEKLKRVCIIIALANGAYNICKILEHGLRYKGSGVVFGFSAFLKMDVPNLAILILQLSVVIMAFLLVVGIKMKCRLFVGFWLLYSIAAYLAQRLLTWLSHSSHELPEEIIYGMKSLPLQVMVIYPIYVLFKAMRFDVDDDMERRLLFNRRSNH</sequence>
<accession>A0A1I8MSR9</accession>
<evidence type="ECO:0000313" key="2">
    <source>
        <dbReference type="EnsemblMetazoa" id="MDOA008094-PA"/>
    </source>
</evidence>
<feature type="transmembrane region" description="Helical" evidence="1">
    <location>
        <begin position="53"/>
        <end position="72"/>
    </location>
</feature>
<dbReference type="GeneID" id="101894980"/>
<keyword evidence="3" id="KW-1185">Reference proteome</keyword>